<keyword evidence="1" id="KW-0812">Transmembrane</keyword>
<dbReference type="Pfam" id="PF11158">
    <property type="entry name" value="DUF2938"/>
    <property type="match status" value="1"/>
</dbReference>
<reference evidence="2 3" key="1">
    <citation type="submission" date="2016-10" db="EMBL/GenBank/DDBJ databases">
        <authorList>
            <person name="Varghese N."/>
            <person name="Submissions S."/>
        </authorList>
    </citation>
    <scope>NUCLEOTIDE SEQUENCE [LARGE SCALE GENOMIC DNA]</scope>
    <source>
        <strain evidence="2 3">CGMCC 1.6853</strain>
    </source>
</reference>
<evidence type="ECO:0000256" key="1">
    <source>
        <dbReference type="SAM" id="Phobius"/>
    </source>
</evidence>
<keyword evidence="1" id="KW-1133">Transmembrane helix</keyword>
<sequence>MNMRPVGVMAMAVLFGIVATLTMDGVNSVASSVGLIGKLNLAFIGKLMNQWLQGQFWFLRPGDIPDVPEALMMGYGAHYFAGISLAIPFYCLICPRVKSGGGLFVGALTYGLACSLISLCFIYPSVGLGFWGMAGKNPALLIASLANHAVYGVALGGCAIAWRRRMLQKCMPDAAMLH</sequence>
<dbReference type="EMBL" id="FMUT01000007">
    <property type="protein sequence ID" value="SCY86725.1"/>
    <property type="molecule type" value="Genomic_DNA"/>
</dbReference>
<dbReference type="GeneID" id="93697897"/>
<keyword evidence="1" id="KW-0472">Membrane</keyword>
<gene>
    <name evidence="2" type="ORF">SAMN02927935_02708</name>
</gene>
<evidence type="ECO:0000313" key="2">
    <source>
        <dbReference type="EMBL" id="SCY86725.1"/>
    </source>
</evidence>
<name>A0A1G5JEG6_9GAMM</name>
<feature type="transmembrane region" description="Helical" evidence="1">
    <location>
        <begin position="70"/>
        <end position="91"/>
    </location>
</feature>
<proteinExistence type="predicted"/>
<keyword evidence="3" id="KW-1185">Reference proteome</keyword>
<protein>
    <recommendedName>
        <fullName evidence="4">DUF2938 domain-containing protein</fullName>
    </recommendedName>
</protein>
<evidence type="ECO:0000313" key="3">
    <source>
        <dbReference type="Proteomes" id="UP000183031"/>
    </source>
</evidence>
<dbReference type="InterPro" id="IPR021329">
    <property type="entry name" value="DUF2938"/>
</dbReference>
<organism evidence="2 3">
    <name type="scientific">Serratia nematodiphila</name>
    <dbReference type="NCBI Taxonomy" id="458197"/>
    <lineage>
        <taxon>Bacteria</taxon>
        <taxon>Pseudomonadati</taxon>
        <taxon>Pseudomonadota</taxon>
        <taxon>Gammaproteobacteria</taxon>
        <taxon>Enterobacterales</taxon>
        <taxon>Yersiniaceae</taxon>
        <taxon>Serratia</taxon>
    </lineage>
</organism>
<feature type="transmembrane region" description="Helical" evidence="1">
    <location>
        <begin position="138"/>
        <end position="162"/>
    </location>
</feature>
<dbReference type="RefSeq" id="WP_033632512.1">
    <property type="nucleotide sequence ID" value="NZ_CBCSIN010000005.1"/>
</dbReference>
<comment type="caution">
    <text evidence="2">The sequence shown here is derived from an EMBL/GenBank/DDBJ whole genome shotgun (WGS) entry which is preliminary data.</text>
</comment>
<dbReference type="Proteomes" id="UP000183031">
    <property type="component" value="Unassembled WGS sequence"/>
</dbReference>
<accession>A0A1G5JEG6</accession>
<evidence type="ECO:0008006" key="4">
    <source>
        <dbReference type="Google" id="ProtNLM"/>
    </source>
</evidence>
<feature type="transmembrane region" description="Helical" evidence="1">
    <location>
        <begin position="103"/>
        <end position="126"/>
    </location>
</feature>